<feature type="transmembrane region" description="Helical" evidence="1">
    <location>
        <begin position="97"/>
        <end position="123"/>
    </location>
</feature>
<keyword evidence="1" id="KW-0472">Membrane</keyword>
<dbReference type="EMBL" id="AP022610">
    <property type="protein sequence ID" value="BBZ27170.1"/>
    <property type="molecule type" value="Genomic_DNA"/>
</dbReference>
<keyword evidence="3" id="KW-1185">Reference proteome</keyword>
<dbReference type="RefSeq" id="WP_163734566.1">
    <property type="nucleotide sequence ID" value="NZ_AP022610.1"/>
</dbReference>
<evidence type="ECO:0000313" key="2">
    <source>
        <dbReference type="EMBL" id="BBZ27170.1"/>
    </source>
</evidence>
<dbReference type="KEGG" id="mmag:MMAD_14650"/>
<accession>A0A7I7XD14</accession>
<keyword evidence="1" id="KW-0812">Transmembrane</keyword>
<evidence type="ECO:0000256" key="1">
    <source>
        <dbReference type="SAM" id="Phobius"/>
    </source>
</evidence>
<feature type="transmembrane region" description="Helical" evidence="1">
    <location>
        <begin position="29"/>
        <end position="52"/>
    </location>
</feature>
<feature type="transmembrane region" description="Helical" evidence="1">
    <location>
        <begin position="6"/>
        <end position="22"/>
    </location>
</feature>
<dbReference type="Proteomes" id="UP000466517">
    <property type="component" value="Chromosome"/>
</dbReference>
<organism evidence="2 3">
    <name type="scientific">Mycolicibacterium madagascariense</name>
    <dbReference type="NCBI Taxonomy" id="212765"/>
    <lineage>
        <taxon>Bacteria</taxon>
        <taxon>Bacillati</taxon>
        <taxon>Actinomycetota</taxon>
        <taxon>Actinomycetes</taxon>
        <taxon>Mycobacteriales</taxon>
        <taxon>Mycobacteriaceae</taxon>
        <taxon>Mycolicibacterium</taxon>
    </lineage>
</organism>
<proteinExistence type="predicted"/>
<name>A0A7I7XD14_9MYCO</name>
<gene>
    <name evidence="2" type="ORF">MMAD_14650</name>
</gene>
<sequence length="127" mass="13157">MIHYGLIFLSGAVSSLVAALVVRRWRTRWAALVVNAVTSFLLGGFAAAGGLFSPTQTTLGYAALGTATSLAFLAGNGSTWRPDGSSPVLLASRVLRLVAVHAVVCTAFAMAGYLIADAAYILIVKLT</sequence>
<dbReference type="AlphaFoldDB" id="A0A7I7XD14"/>
<reference evidence="2 3" key="1">
    <citation type="journal article" date="2019" name="Emerg. Microbes Infect.">
        <title>Comprehensive subspecies identification of 175 nontuberculous mycobacteria species based on 7547 genomic profiles.</title>
        <authorList>
            <person name="Matsumoto Y."/>
            <person name="Kinjo T."/>
            <person name="Motooka D."/>
            <person name="Nabeya D."/>
            <person name="Jung N."/>
            <person name="Uechi K."/>
            <person name="Horii T."/>
            <person name="Iida T."/>
            <person name="Fujita J."/>
            <person name="Nakamura S."/>
        </authorList>
    </citation>
    <scope>NUCLEOTIDE SEQUENCE [LARGE SCALE GENOMIC DNA]</scope>
    <source>
        <strain evidence="2 3">JCM 13574</strain>
    </source>
</reference>
<keyword evidence="1" id="KW-1133">Transmembrane helix</keyword>
<evidence type="ECO:0000313" key="3">
    <source>
        <dbReference type="Proteomes" id="UP000466517"/>
    </source>
</evidence>
<protein>
    <submittedName>
        <fullName evidence="2">Uncharacterized protein</fullName>
    </submittedName>
</protein>